<dbReference type="EMBL" id="JARAOO010000004">
    <property type="protein sequence ID" value="KAJ7971791.1"/>
    <property type="molecule type" value="Genomic_DNA"/>
</dbReference>
<dbReference type="Gene3D" id="3.30.70.270">
    <property type="match status" value="1"/>
</dbReference>
<reference evidence="2" key="1">
    <citation type="journal article" date="2023" name="Science">
        <title>Elucidation of the pathway for biosynthesis of saponin adjuvants from the soapbark tree.</title>
        <authorList>
            <person name="Reed J."/>
            <person name="Orme A."/>
            <person name="El-Demerdash A."/>
            <person name="Owen C."/>
            <person name="Martin L.B.B."/>
            <person name="Misra R.C."/>
            <person name="Kikuchi S."/>
            <person name="Rejzek M."/>
            <person name="Martin A.C."/>
            <person name="Harkess A."/>
            <person name="Leebens-Mack J."/>
            <person name="Louveau T."/>
            <person name="Stephenson M.J."/>
            <person name="Osbourn A."/>
        </authorList>
    </citation>
    <scope>NUCLEOTIDE SEQUENCE</scope>
    <source>
        <strain evidence="2">S10</strain>
    </source>
</reference>
<comment type="caution">
    <text evidence="2">The sequence shown here is derived from an EMBL/GenBank/DDBJ whole genome shotgun (WGS) entry which is preliminary data.</text>
</comment>
<dbReference type="SUPFAM" id="SSF56672">
    <property type="entry name" value="DNA/RNA polymerases"/>
    <property type="match status" value="1"/>
</dbReference>
<dbReference type="Proteomes" id="UP001163823">
    <property type="component" value="Chromosome 4"/>
</dbReference>
<dbReference type="InterPro" id="IPR043502">
    <property type="entry name" value="DNA/RNA_pol_sf"/>
</dbReference>
<accession>A0AAD7PZ42</accession>
<keyword evidence="3" id="KW-1185">Reference proteome</keyword>
<dbReference type="AlphaFoldDB" id="A0AAD7PZ42"/>
<feature type="domain" description="Reverse transcriptase/retrotransposon-derived protein RNase H-like" evidence="1">
    <location>
        <begin position="59"/>
        <end position="107"/>
    </location>
</feature>
<dbReference type="InterPro" id="IPR041577">
    <property type="entry name" value="RT_RNaseH_2"/>
</dbReference>
<protein>
    <submittedName>
        <fullName evidence="2">Retrovirus-related Pol polyprotein from transposon 17.6</fullName>
    </submittedName>
</protein>
<evidence type="ECO:0000313" key="2">
    <source>
        <dbReference type="EMBL" id="KAJ7971791.1"/>
    </source>
</evidence>
<dbReference type="KEGG" id="qsa:O6P43_009767"/>
<sequence length="121" mass="14381">MKQPLLLGWALSLELKSLLEHLKYVYLDMQIFIEDSSRTFQRLHYTYANFYKRKVTFDFNEECKEAFEKLNELLTTTPIIQPPDWSLLLELMYDAKNYVMGTIFSRELASFHMSSTMHKGP</sequence>
<evidence type="ECO:0000313" key="3">
    <source>
        <dbReference type="Proteomes" id="UP001163823"/>
    </source>
</evidence>
<evidence type="ECO:0000259" key="1">
    <source>
        <dbReference type="Pfam" id="PF17919"/>
    </source>
</evidence>
<name>A0AAD7PZ42_QUISA</name>
<proteinExistence type="predicted"/>
<dbReference type="InterPro" id="IPR043128">
    <property type="entry name" value="Rev_trsase/Diguanyl_cyclase"/>
</dbReference>
<dbReference type="Pfam" id="PF17919">
    <property type="entry name" value="RT_RNaseH_2"/>
    <property type="match status" value="1"/>
</dbReference>
<gene>
    <name evidence="2" type="ORF">O6P43_009767</name>
</gene>
<organism evidence="2 3">
    <name type="scientific">Quillaja saponaria</name>
    <name type="common">Soap bark tree</name>
    <dbReference type="NCBI Taxonomy" id="32244"/>
    <lineage>
        <taxon>Eukaryota</taxon>
        <taxon>Viridiplantae</taxon>
        <taxon>Streptophyta</taxon>
        <taxon>Embryophyta</taxon>
        <taxon>Tracheophyta</taxon>
        <taxon>Spermatophyta</taxon>
        <taxon>Magnoliopsida</taxon>
        <taxon>eudicotyledons</taxon>
        <taxon>Gunneridae</taxon>
        <taxon>Pentapetalae</taxon>
        <taxon>rosids</taxon>
        <taxon>fabids</taxon>
        <taxon>Fabales</taxon>
        <taxon>Quillajaceae</taxon>
        <taxon>Quillaja</taxon>
    </lineage>
</organism>